<proteinExistence type="predicted"/>
<keyword evidence="3" id="KW-0560">Oxidoreductase</keyword>
<accession>G4T1U5</accession>
<evidence type="ECO:0000256" key="6">
    <source>
        <dbReference type="ARBA" id="ARBA00042896"/>
    </source>
</evidence>
<organism evidence="13 14">
    <name type="scientific">Methylotuvimicrobium alcaliphilum (strain DSM 19304 / NCIMB 14124 / VKM B-2133 / 20Z)</name>
    <name type="common">Methylomicrobium alcaliphilum</name>
    <dbReference type="NCBI Taxonomy" id="1091494"/>
    <lineage>
        <taxon>Bacteria</taxon>
        <taxon>Pseudomonadati</taxon>
        <taxon>Pseudomonadota</taxon>
        <taxon>Gammaproteobacteria</taxon>
        <taxon>Methylococcales</taxon>
        <taxon>Methylococcaceae</taxon>
        <taxon>Methylotuvimicrobium</taxon>
    </lineage>
</organism>
<dbReference type="PATRIC" id="fig|271065.3.peg.3034"/>
<reference evidence="14" key="1">
    <citation type="journal article" date="2012" name="J. Bacteriol.">
        <title>Genome sequence of the haloalkaliphilic methanotrophic bacterium Methylomicrobium alcaliphilum 20Z.</title>
        <authorList>
            <person name="Vuilleumier S."/>
            <person name="Khmelenina V.N."/>
            <person name="Bringel F."/>
            <person name="Reshetnikov A.S."/>
            <person name="Lajus A."/>
            <person name="Mangenot S."/>
            <person name="Rouy Z."/>
            <person name="Op den Camp H.J."/>
            <person name="Jetten M.S."/>
            <person name="Dispirito A.A."/>
            <person name="Dunfield P."/>
            <person name="Klotz M.G."/>
            <person name="Semrau J.D."/>
            <person name="Stein L.Y."/>
            <person name="Barbe V."/>
            <person name="Medigue C."/>
            <person name="Trotsenko Y.A."/>
            <person name="Kalyuzhnaya M.G."/>
        </authorList>
    </citation>
    <scope>NUCLEOTIDE SEQUENCE [LARGE SCALE GENOMIC DNA]</scope>
    <source>
        <strain evidence="14">DSM 19304 / NCIMB 14124 / VKM B-2133 / 20Z</strain>
    </source>
</reference>
<dbReference type="STRING" id="1091494.MEALZ_2953"/>
<dbReference type="CDD" id="cd13879">
    <property type="entry name" value="CuRO_2_McoP_like"/>
    <property type="match status" value="1"/>
</dbReference>
<keyword evidence="2" id="KW-0479">Metal-binding</keyword>
<evidence type="ECO:0000256" key="4">
    <source>
        <dbReference type="ARBA" id="ARBA00038978"/>
    </source>
</evidence>
<dbReference type="PROSITE" id="PS00079">
    <property type="entry name" value="MULTICOPPER_OXIDASE1"/>
    <property type="match status" value="1"/>
</dbReference>
<keyword evidence="14" id="KW-1185">Reference proteome</keyword>
<evidence type="ECO:0000256" key="1">
    <source>
        <dbReference type="ARBA" id="ARBA00011245"/>
    </source>
</evidence>
<dbReference type="KEGG" id="mah:MEALZ_2953"/>
<feature type="domain" description="Plastocyanin-like" evidence="12">
    <location>
        <begin position="86"/>
        <end position="186"/>
    </location>
</feature>
<dbReference type="Pfam" id="PF07732">
    <property type="entry name" value="Cu-oxidase_3"/>
    <property type="match status" value="1"/>
</dbReference>
<dbReference type="GO" id="GO:0016491">
    <property type="term" value="F:oxidoreductase activity"/>
    <property type="evidence" value="ECO:0007669"/>
    <property type="project" value="UniProtKB-KW"/>
</dbReference>
<comment type="subunit">
    <text evidence="1">Monomer.</text>
</comment>
<evidence type="ECO:0000313" key="13">
    <source>
        <dbReference type="EMBL" id="CCE24619.1"/>
    </source>
</evidence>
<dbReference type="CDD" id="cd13907">
    <property type="entry name" value="CuRO_3_MCO_like_1"/>
    <property type="match status" value="1"/>
</dbReference>
<dbReference type="InterPro" id="IPR045087">
    <property type="entry name" value="Cu-oxidase_fam"/>
</dbReference>
<dbReference type="RefSeq" id="WP_014149383.1">
    <property type="nucleotide sequence ID" value="NC_016112.1"/>
</dbReference>
<dbReference type="Proteomes" id="UP000008315">
    <property type="component" value="Chromosome"/>
</dbReference>
<dbReference type="PANTHER" id="PTHR48267">
    <property type="entry name" value="CUPREDOXIN SUPERFAMILY PROTEIN"/>
    <property type="match status" value="1"/>
</dbReference>
<evidence type="ECO:0000259" key="11">
    <source>
        <dbReference type="Pfam" id="PF07731"/>
    </source>
</evidence>
<dbReference type="EC" id="1.16.3.4" evidence="4"/>
<dbReference type="InterPro" id="IPR001117">
    <property type="entry name" value="Cu-oxidase_2nd"/>
</dbReference>
<dbReference type="CDD" id="cd13852">
    <property type="entry name" value="CuRO_1_McoP_like"/>
    <property type="match status" value="1"/>
</dbReference>
<evidence type="ECO:0000256" key="9">
    <source>
        <dbReference type="SAM" id="SignalP"/>
    </source>
</evidence>
<dbReference type="InterPro" id="IPR011707">
    <property type="entry name" value="Cu-oxidase-like_N"/>
</dbReference>
<evidence type="ECO:0000256" key="5">
    <source>
        <dbReference type="ARBA" id="ARBA00041027"/>
    </source>
</evidence>
<evidence type="ECO:0000259" key="10">
    <source>
        <dbReference type="Pfam" id="PF00394"/>
    </source>
</evidence>
<feature type="domain" description="Plastocyanin-like" evidence="11">
    <location>
        <begin position="429"/>
        <end position="541"/>
    </location>
</feature>
<keyword evidence="9" id="KW-0732">Signal</keyword>
<dbReference type="GO" id="GO:0005507">
    <property type="term" value="F:copper ion binding"/>
    <property type="evidence" value="ECO:0007669"/>
    <property type="project" value="InterPro"/>
</dbReference>
<evidence type="ECO:0000256" key="8">
    <source>
        <dbReference type="ARBA" id="ARBA00048092"/>
    </source>
</evidence>
<dbReference type="InterPro" id="IPR008972">
    <property type="entry name" value="Cupredoxin"/>
</dbReference>
<feature type="domain" description="Plastocyanin-like" evidence="10">
    <location>
        <begin position="240"/>
        <end position="300"/>
    </location>
</feature>
<name>G4T1U5_META2</name>
<dbReference type="PROSITE" id="PS51318">
    <property type="entry name" value="TAT"/>
    <property type="match status" value="1"/>
</dbReference>
<comment type="catalytic activity">
    <reaction evidence="8">
        <text>4 Cu(+) + O2 + 4 H(+) = 4 Cu(2+) + 2 H2O</text>
        <dbReference type="Rhea" id="RHEA:30083"/>
        <dbReference type="ChEBI" id="CHEBI:15377"/>
        <dbReference type="ChEBI" id="CHEBI:15378"/>
        <dbReference type="ChEBI" id="CHEBI:15379"/>
        <dbReference type="ChEBI" id="CHEBI:29036"/>
        <dbReference type="ChEBI" id="CHEBI:49552"/>
        <dbReference type="EC" id="1.16.3.4"/>
    </reaction>
    <physiologicalReaction direction="left-to-right" evidence="8">
        <dbReference type="Rhea" id="RHEA:30084"/>
    </physiologicalReaction>
</comment>
<dbReference type="InterPro" id="IPR033138">
    <property type="entry name" value="Cu_oxidase_CS"/>
</dbReference>
<dbReference type="Pfam" id="PF07731">
    <property type="entry name" value="Cu-oxidase_2"/>
    <property type="match status" value="1"/>
</dbReference>
<dbReference type="Pfam" id="PF00394">
    <property type="entry name" value="Cu-oxidase"/>
    <property type="match status" value="1"/>
</dbReference>
<dbReference type="EMBL" id="FO082060">
    <property type="protein sequence ID" value="CCE24619.1"/>
    <property type="molecule type" value="Genomic_DNA"/>
</dbReference>
<feature type="signal peptide" evidence="9">
    <location>
        <begin position="1"/>
        <end position="30"/>
    </location>
</feature>
<dbReference type="SUPFAM" id="SSF49503">
    <property type="entry name" value="Cupredoxins"/>
    <property type="match status" value="3"/>
</dbReference>
<dbReference type="HOGENOM" id="CLU_009100_2_1_6"/>
<dbReference type="InterPro" id="IPR011706">
    <property type="entry name" value="Cu-oxidase_C"/>
</dbReference>
<dbReference type="Gene3D" id="2.60.40.420">
    <property type="entry name" value="Cupredoxins - blue copper proteins"/>
    <property type="match status" value="3"/>
</dbReference>
<evidence type="ECO:0000256" key="7">
    <source>
        <dbReference type="ARBA" id="ARBA00043090"/>
    </source>
</evidence>
<dbReference type="InterPro" id="IPR002355">
    <property type="entry name" value="Cu_oxidase_Cu_BS"/>
</dbReference>
<sequence>MNFPINQQRRQWLKYAAFAAAGAATYPSWAQSGGTFKAVNTPSANFHPDVEIELTQDIAQVPIFEGPETRVWKVRAKVLKGPASSIENHPDTYLAPTIRLKKGQKVRIHLNNNLPAHSILHWHGLHVPANMDGNPMYAVSHGESYIYEFEILNRAGTYWYHAHTHSVTAKQVYSGLAGLFIVHDDEERALNLPKGEFDLPLVIQDRSFDKNNQLDYSNHMMQRMQGFLGDRIFVNGRPDYVLPVAGQAYRLRLLNGSNSRIYKLAWSDGSKMTVIGTDGGLLERPKQYSYVMLAPGERIELWADFSGRSVGSEISMRSLSFDISTHGHGGMGMMGGGRGMMGGGRRGMMGGGGMGMMHSSDLPSGSEYSLFNVKVIKAGKSSQSLPERLSTIPKLNVRDAANNKDPRTIRLSMRHMSALLNGRSYKMDDVRDDEIIPVNSLQVIEFDNGYSGMSGMPMPHPMHLHGEQFQIIKRQVNPKSREAYRTISGGLVWGGWKDTALVMPGEKVTVLKPFNDFIGLFMYHCHNLEHEDMGMMRDFLIK</sequence>
<feature type="chain" id="PRO_5003468379" description="Multicopper oxidase CueO" evidence="9">
    <location>
        <begin position="31"/>
        <end position="542"/>
    </location>
</feature>
<dbReference type="PANTHER" id="PTHR48267:SF1">
    <property type="entry name" value="BILIRUBIN OXIDASE"/>
    <property type="match status" value="1"/>
</dbReference>
<protein>
    <recommendedName>
        <fullName evidence="5">Multicopper oxidase CueO</fullName>
        <ecNumber evidence="4">1.16.3.4</ecNumber>
    </recommendedName>
    <alternativeName>
        <fullName evidence="6">Copper efflux oxidase</fullName>
    </alternativeName>
    <alternativeName>
        <fullName evidence="7">Cuprous oxidase</fullName>
    </alternativeName>
</protein>
<dbReference type="PROSITE" id="PS00080">
    <property type="entry name" value="MULTICOPPER_OXIDASE2"/>
    <property type="match status" value="1"/>
</dbReference>
<gene>
    <name evidence="13" type="ordered locus">MEALZ_2953</name>
</gene>
<dbReference type="InterPro" id="IPR006311">
    <property type="entry name" value="TAT_signal"/>
</dbReference>
<dbReference type="AlphaFoldDB" id="G4T1U5"/>
<evidence type="ECO:0000256" key="2">
    <source>
        <dbReference type="ARBA" id="ARBA00022723"/>
    </source>
</evidence>
<evidence type="ECO:0000313" key="14">
    <source>
        <dbReference type="Proteomes" id="UP000008315"/>
    </source>
</evidence>
<evidence type="ECO:0000256" key="3">
    <source>
        <dbReference type="ARBA" id="ARBA00023002"/>
    </source>
</evidence>
<evidence type="ECO:0000259" key="12">
    <source>
        <dbReference type="Pfam" id="PF07732"/>
    </source>
</evidence>